<dbReference type="GO" id="GO:0022857">
    <property type="term" value="F:transmembrane transporter activity"/>
    <property type="evidence" value="ECO:0007669"/>
    <property type="project" value="InterPro"/>
</dbReference>
<feature type="transmembrane region" description="Helical" evidence="6">
    <location>
        <begin position="218"/>
        <end position="237"/>
    </location>
</feature>
<accession>A0AA38GU61</accession>
<reference evidence="10 11" key="1">
    <citation type="journal article" date="2021" name="Nat. Plants">
        <title>The Taxus genome provides insights into paclitaxel biosynthesis.</title>
        <authorList>
            <person name="Xiong X."/>
            <person name="Gou J."/>
            <person name="Liao Q."/>
            <person name="Li Y."/>
            <person name="Zhou Q."/>
            <person name="Bi G."/>
            <person name="Li C."/>
            <person name="Du R."/>
            <person name="Wang X."/>
            <person name="Sun T."/>
            <person name="Guo L."/>
            <person name="Liang H."/>
            <person name="Lu P."/>
            <person name="Wu Y."/>
            <person name="Zhang Z."/>
            <person name="Ro D.K."/>
            <person name="Shang Y."/>
            <person name="Huang S."/>
            <person name="Yan J."/>
        </authorList>
    </citation>
    <scope>NUCLEOTIDE SEQUENCE [LARGE SCALE GENOMIC DNA]</scope>
    <source>
        <strain evidence="10">Ta-2019</strain>
    </source>
</reference>
<feature type="domain" description="EamA" evidence="9">
    <location>
        <begin position="123"/>
        <end position="260"/>
    </location>
</feature>
<organism evidence="10 11">
    <name type="scientific">Taxus chinensis</name>
    <name type="common">Chinese yew</name>
    <name type="synonym">Taxus wallichiana var. chinensis</name>
    <dbReference type="NCBI Taxonomy" id="29808"/>
    <lineage>
        <taxon>Eukaryota</taxon>
        <taxon>Viridiplantae</taxon>
        <taxon>Streptophyta</taxon>
        <taxon>Embryophyta</taxon>
        <taxon>Tracheophyta</taxon>
        <taxon>Spermatophyta</taxon>
        <taxon>Pinopsida</taxon>
        <taxon>Pinidae</taxon>
        <taxon>Conifers II</taxon>
        <taxon>Cupressales</taxon>
        <taxon>Taxaceae</taxon>
        <taxon>Taxus</taxon>
    </lineage>
</organism>
<feature type="chain" id="PRO_5041338127" description="WAT1-related protein" evidence="8">
    <location>
        <begin position="25"/>
        <end position="306"/>
    </location>
</feature>
<evidence type="ECO:0000256" key="4">
    <source>
        <dbReference type="ARBA" id="ARBA00022989"/>
    </source>
</evidence>
<dbReference type="OMA" id="AVWSACI"/>
<feature type="transmembrane region" description="Helical" evidence="6">
    <location>
        <begin position="121"/>
        <end position="141"/>
    </location>
</feature>
<comment type="similarity">
    <text evidence="2 6">Belongs to the drug/metabolite transporter (DMT) superfamily. Plant drug/metabolite exporter (P-DME) (TC 2.A.7.4) family.</text>
</comment>
<evidence type="ECO:0000313" key="11">
    <source>
        <dbReference type="Proteomes" id="UP000824469"/>
    </source>
</evidence>
<feature type="transmembrane region" description="Helical" evidence="6">
    <location>
        <begin position="72"/>
        <end position="90"/>
    </location>
</feature>
<comment type="subcellular location">
    <subcellularLocation>
        <location evidence="1 6">Membrane</location>
        <topology evidence="1 6">Multi-pass membrane protein</topology>
    </subcellularLocation>
</comment>
<feature type="transmembrane region" description="Helical" evidence="6">
    <location>
        <begin position="186"/>
        <end position="206"/>
    </location>
</feature>
<evidence type="ECO:0000256" key="3">
    <source>
        <dbReference type="ARBA" id="ARBA00022692"/>
    </source>
</evidence>
<dbReference type="InterPro" id="IPR030184">
    <property type="entry name" value="WAT1-related"/>
</dbReference>
<feature type="signal peptide" evidence="8">
    <location>
        <begin position="1"/>
        <end position="24"/>
    </location>
</feature>
<dbReference type="Proteomes" id="UP000824469">
    <property type="component" value="Unassembled WGS sequence"/>
</dbReference>
<evidence type="ECO:0000256" key="1">
    <source>
        <dbReference type="ARBA" id="ARBA00004141"/>
    </source>
</evidence>
<evidence type="ECO:0000313" key="10">
    <source>
        <dbReference type="EMBL" id="KAH9329003.1"/>
    </source>
</evidence>
<evidence type="ECO:0000256" key="6">
    <source>
        <dbReference type="RuleBase" id="RU363077"/>
    </source>
</evidence>
<keyword evidence="5 6" id="KW-0472">Membrane</keyword>
<feature type="transmembrane region" description="Helical" evidence="6">
    <location>
        <begin position="39"/>
        <end position="60"/>
    </location>
</feature>
<dbReference type="GO" id="GO:0016020">
    <property type="term" value="C:membrane"/>
    <property type="evidence" value="ECO:0007669"/>
    <property type="project" value="UniProtKB-SubCell"/>
</dbReference>
<keyword evidence="11" id="KW-1185">Reference proteome</keyword>
<evidence type="ECO:0000256" key="2">
    <source>
        <dbReference type="ARBA" id="ARBA00007635"/>
    </source>
</evidence>
<dbReference type="Pfam" id="PF00892">
    <property type="entry name" value="EamA"/>
    <property type="match status" value="1"/>
</dbReference>
<dbReference type="PANTHER" id="PTHR31218">
    <property type="entry name" value="WAT1-RELATED PROTEIN"/>
    <property type="match status" value="1"/>
</dbReference>
<keyword evidence="4 6" id="KW-1133">Transmembrane helix</keyword>
<keyword evidence="3 6" id="KW-0812">Transmembrane</keyword>
<feature type="transmembrane region" description="Helical" evidence="6">
    <location>
        <begin position="153"/>
        <end position="174"/>
    </location>
</feature>
<feature type="region of interest" description="Disordered" evidence="7">
    <location>
        <begin position="269"/>
        <end position="306"/>
    </location>
</feature>
<sequence>KHRPPMTWSIFFLIFLLACGISISQNCYFQGVFYTSASFGSAAVNLIPIITFVMATSVRLEKFDFRSLRGRAKIAGTIVCVSGAMIMTFYKGPSLRISSHSAHKTPNYNTPSSSKTVYNNMVLGSILVYGGIVTWSAWIAFQAPVIKRYPVHLSLTTLTCILSAMQSGLAGMIYEHNNWKVWAIRSNIQLLSVVYAGVICSAFGFFVQAWCIQKKGPVFVGVFTPVCTISTVLLEFLLLHVPLYLGSLLGAFLIIMGLYSALWGKAKPHKEPTEISEGDGDARVKGQGEEPTDKTSHLLRKQDNNV</sequence>
<proteinExistence type="inferred from homology"/>
<evidence type="ECO:0000256" key="5">
    <source>
        <dbReference type="ARBA" id="ARBA00023136"/>
    </source>
</evidence>
<evidence type="ECO:0000259" key="9">
    <source>
        <dbReference type="Pfam" id="PF00892"/>
    </source>
</evidence>
<evidence type="ECO:0000256" key="8">
    <source>
        <dbReference type="SAM" id="SignalP"/>
    </source>
</evidence>
<protein>
    <recommendedName>
        <fullName evidence="6">WAT1-related protein</fullName>
    </recommendedName>
</protein>
<dbReference type="InterPro" id="IPR000620">
    <property type="entry name" value="EamA_dom"/>
</dbReference>
<dbReference type="EMBL" id="JAHRHJ020000001">
    <property type="protein sequence ID" value="KAH9329003.1"/>
    <property type="molecule type" value="Genomic_DNA"/>
</dbReference>
<comment type="caution">
    <text evidence="10">The sequence shown here is derived from an EMBL/GenBank/DDBJ whole genome shotgun (WGS) entry which is preliminary data.</text>
</comment>
<dbReference type="SUPFAM" id="SSF103481">
    <property type="entry name" value="Multidrug resistance efflux transporter EmrE"/>
    <property type="match status" value="2"/>
</dbReference>
<evidence type="ECO:0000256" key="7">
    <source>
        <dbReference type="SAM" id="MobiDB-lite"/>
    </source>
</evidence>
<gene>
    <name evidence="10" type="ORF">KI387_001111</name>
</gene>
<feature type="compositionally biased region" description="Basic and acidic residues" evidence="7">
    <location>
        <begin position="280"/>
        <end position="306"/>
    </location>
</feature>
<feature type="non-terminal residue" evidence="10">
    <location>
        <position position="1"/>
    </location>
</feature>
<name>A0AA38GU61_TAXCH</name>
<dbReference type="InterPro" id="IPR037185">
    <property type="entry name" value="EmrE-like"/>
</dbReference>
<keyword evidence="8" id="KW-0732">Signal</keyword>
<dbReference type="AlphaFoldDB" id="A0AA38GU61"/>
<feature type="transmembrane region" description="Helical" evidence="6">
    <location>
        <begin position="243"/>
        <end position="262"/>
    </location>
</feature>